<dbReference type="AlphaFoldDB" id="A0A0N7LQ79"/>
<dbReference type="InterPro" id="IPR004360">
    <property type="entry name" value="Glyas_Fos-R_dOase_dom"/>
</dbReference>
<dbReference type="PROSITE" id="PS51819">
    <property type="entry name" value="VOC"/>
    <property type="match status" value="1"/>
</dbReference>
<dbReference type="Gene3D" id="3.10.180.10">
    <property type="entry name" value="2,3-Dihydroxybiphenyl 1,2-Dioxygenase, domain 1"/>
    <property type="match status" value="1"/>
</dbReference>
<dbReference type="EMBL" id="CYPU01000023">
    <property type="protein sequence ID" value="CUH47268.1"/>
    <property type="molecule type" value="Genomic_DNA"/>
</dbReference>
<evidence type="ECO:0000256" key="1">
    <source>
        <dbReference type="SAM" id="MobiDB-lite"/>
    </source>
</evidence>
<evidence type="ECO:0000313" key="3">
    <source>
        <dbReference type="EMBL" id="CUH47268.1"/>
    </source>
</evidence>
<feature type="domain" description="VOC" evidence="2">
    <location>
        <begin position="5"/>
        <end position="117"/>
    </location>
</feature>
<proteinExistence type="predicted"/>
<name>A0A0N7LQ79_9RHOB</name>
<gene>
    <name evidence="3" type="ORF">RUA4292_01436</name>
</gene>
<organism evidence="3 4">
    <name type="scientific">Ruegeria atlantica</name>
    <dbReference type="NCBI Taxonomy" id="81569"/>
    <lineage>
        <taxon>Bacteria</taxon>
        <taxon>Pseudomonadati</taxon>
        <taxon>Pseudomonadota</taxon>
        <taxon>Alphaproteobacteria</taxon>
        <taxon>Rhodobacterales</taxon>
        <taxon>Roseobacteraceae</taxon>
        <taxon>Ruegeria</taxon>
    </lineage>
</organism>
<dbReference type="Pfam" id="PF00903">
    <property type="entry name" value="Glyoxalase"/>
    <property type="match status" value="1"/>
</dbReference>
<dbReference type="CDD" id="cd06587">
    <property type="entry name" value="VOC"/>
    <property type="match status" value="1"/>
</dbReference>
<reference evidence="3 4" key="1">
    <citation type="submission" date="2015-09" db="EMBL/GenBank/DDBJ databases">
        <authorList>
            <consortium name="Swine Surveillance"/>
        </authorList>
    </citation>
    <scope>NUCLEOTIDE SEQUENCE [LARGE SCALE GENOMIC DNA]</scope>
    <source>
        <strain evidence="3 4">CECT 4292</strain>
    </source>
</reference>
<dbReference type="OrthoDB" id="7849747at2"/>
<dbReference type="RefSeq" id="WP_058276970.1">
    <property type="nucleotide sequence ID" value="NZ_CYPU01000023.1"/>
</dbReference>
<dbReference type="Proteomes" id="UP000050783">
    <property type="component" value="Unassembled WGS sequence"/>
</dbReference>
<protein>
    <submittedName>
        <fullName evidence="3">Glyoxalase-like domain protein</fullName>
    </submittedName>
</protein>
<dbReference type="InterPro" id="IPR029068">
    <property type="entry name" value="Glyas_Bleomycin-R_OHBP_Dase"/>
</dbReference>
<evidence type="ECO:0000259" key="2">
    <source>
        <dbReference type="PROSITE" id="PS51819"/>
    </source>
</evidence>
<dbReference type="InterPro" id="IPR037523">
    <property type="entry name" value="VOC_core"/>
</dbReference>
<dbReference type="GeneID" id="55492690"/>
<dbReference type="STRING" id="81569.RUM4293_01023"/>
<accession>A0A0N7LQ79</accession>
<sequence>MISAPVTRLILDAKDIDKMVHFYETHFGYVARRLKGDRIVELVPDGDGLRLLLHPASKAARQGQAAVKIVFDVADVAGFCRQAAQHGLKFGSIHTADGYSFANAKDPSGNSISVSSRAFAPDN</sequence>
<dbReference type="SUPFAM" id="SSF54593">
    <property type="entry name" value="Glyoxalase/Bleomycin resistance protein/Dihydroxybiphenyl dioxygenase"/>
    <property type="match status" value="1"/>
</dbReference>
<evidence type="ECO:0000313" key="4">
    <source>
        <dbReference type="Proteomes" id="UP000050783"/>
    </source>
</evidence>
<feature type="region of interest" description="Disordered" evidence="1">
    <location>
        <begin position="104"/>
        <end position="123"/>
    </location>
</feature>